<keyword evidence="2 3" id="KW-0450">Lipoyl</keyword>
<feature type="domain" description="Lipoyl-binding" evidence="5">
    <location>
        <begin position="22"/>
        <end position="104"/>
    </location>
</feature>
<name>A0A7X6K5Q5_9MICC</name>
<evidence type="ECO:0000256" key="3">
    <source>
        <dbReference type="HAMAP-Rule" id="MF_00272"/>
    </source>
</evidence>
<dbReference type="PANTHER" id="PTHR11715">
    <property type="entry name" value="GLYCINE CLEAVAGE SYSTEM H PROTEIN"/>
    <property type="match status" value="1"/>
</dbReference>
<keyword evidence="7" id="KW-1185">Reference proteome</keyword>
<comment type="cofactor">
    <cofactor evidence="3">
        <name>(R)-lipoate</name>
        <dbReference type="ChEBI" id="CHEBI:83088"/>
    </cofactor>
    <text evidence="3">Binds 1 lipoyl cofactor covalently.</text>
</comment>
<dbReference type="InterPro" id="IPR000089">
    <property type="entry name" value="Biotin_lipoyl"/>
</dbReference>
<dbReference type="RefSeq" id="WP_168485463.1">
    <property type="nucleotide sequence ID" value="NZ_JAAZSQ010000004.1"/>
</dbReference>
<dbReference type="GO" id="GO:0005829">
    <property type="term" value="C:cytosol"/>
    <property type="evidence" value="ECO:0007669"/>
    <property type="project" value="TreeGrafter"/>
</dbReference>
<dbReference type="InterPro" id="IPR003016">
    <property type="entry name" value="2-oxoA_DH_lipoyl-BS"/>
</dbReference>
<accession>A0A7X6K5Q5</accession>
<dbReference type="NCBIfam" id="NF002270">
    <property type="entry name" value="PRK01202.1"/>
    <property type="match status" value="1"/>
</dbReference>
<comment type="caution">
    <text evidence="6">The sequence shown here is derived from an EMBL/GenBank/DDBJ whole genome shotgun (WGS) entry which is preliminary data.</text>
</comment>
<protein>
    <recommendedName>
        <fullName evidence="3">Glycine cleavage system H protein</fullName>
    </recommendedName>
</protein>
<dbReference type="InterPro" id="IPR002930">
    <property type="entry name" value="GCV_H"/>
</dbReference>
<dbReference type="AlphaFoldDB" id="A0A7X6K5Q5"/>
<dbReference type="NCBIfam" id="TIGR00527">
    <property type="entry name" value="gcvH"/>
    <property type="match status" value="1"/>
</dbReference>
<proteinExistence type="inferred from homology"/>
<evidence type="ECO:0000256" key="4">
    <source>
        <dbReference type="PIRSR" id="PIRSR617453-50"/>
    </source>
</evidence>
<dbReference type="SUPFAM" id="SSF51230">
    <property type="entry name" value="Single hybrid motif"/>
    <property type="match status" value="1"/>
</dbReference>
<evidence type="ECO:0000256" key="2">
    <source>
        <dbReference type="ARBA" id="ARBA00022823"/>
    </source>
</evidence>
<dbReference type="Pfam" id="PF01597">
    <property type="entry name" value="GCV_H"/>
    <property type="match status" value="1"/>
</dbReference>
<comment type="function">
    <text evidence="3">The glycine cleavage system catalyzes the degradation of glycine. The H protein shuttles the methylamine group of glycine from the P protein to the T protein.</text>
</comment>
<dbReference type="PROSITE" id="PS00189">
    <property type="entry name" value="LIPOYL"/>
    <property type="match status" value="1"/>
</dbReference>
<comment type="subunit">
    <text evidence="3">The glycine cleavage system is composed of four proteins: P, T, L and H.</text>
</comment>
<dbReference type="Proteomes" id="UP000544090">
    <property type="component" value="Unassembled WGS sequence"/>
</dbReference>
<evidence type="ECO:0000313" key="6">
    <source>
        <dbReference type="EMBL" id="NKX54110.1"/>
    </source>
</evidence>
<dbReference type="GO" id="GO:0005960">
    <property type="term" value="C:glycine cleavage complex"/>
    <property type="evidence" value="ECO:0007669"/>
    <property type="project" value="InterPro"/>
</dbReference>
<dbReference type="Gene3D" id="2.40.50.100">
    <property type="match status" value="1"/>
</dbReference>
<evidence type="ECO:0000313" key="7">
    <source>
        <dbReference type="Proteomes" id="UP000544090"/>
    </source>
</evidence>
<comment type="similarity">
    <text evidence="1 3">Belongs to the GcvH family.</text>
</comment>
<dbReference type="EMBL" id="JAAZSQ010000004">
    <property type="protein sequence ID" value="NKX54110.1"/>
    <property type="molecule type" value="Genomic_DNA"/>
</dbReference>
<dbReference type="PANTHER" id="PTHR11715:SF3">
    <property type="entry name" value="GLYCINE CLEAVAGE SYSTEM H PROTEIN-RELATED"/>
    <property type="match status" value="1"/>
</dbReference>
<dbReference type="HAMAP" id="MF_00272">
    <property type="entry name" value="GcvH"/>
    <property type="match status" value="1"/>
</dbReference>
<dbReference type="InterPro" id="IPR011053">
    <property type="entry name" value="Single_hybrid_motif"/>
</dbReference>
<feature type="modified residue" description="N6-lipoyllysine" evidence="3 4">
    <location>
        <position position="63"/>
    </location>
</feature>
<reference evidence="6 7" key="1">
    <citation type="submission" date="2020-04" db="EMBL/GenBank/DDBJ databases">
        <title>Arthrobacter sp. nov.</title>
        <authorList>
            <person name="Liu S."/>
        </authorList>
    </citation>
    <scope>NUCLEOTIDE SEQUENCE [LARGE SCALE GENOMIC DNA]</scope>
    <source>
        <strain evidence="6 7">E918</strain>
    </source>
</reference>
<dbReference type="InterPro" id="IPR017453">
    <property type="entry name" value="GCV_H_sub"/>
</dbReference>
<evidence type="ECO:0000256" key="1">
    <source>
        <dbReference type="ARBA" id="ARBA00009249"/>
    </source>
</evidence>
<evidence type="ECO:0000259" key="5">
    <source>
        <dbReference type="PROSITE" id="PS50968"/>
    </source>
</evidence>
<dbReference type="InterPro" id="IPR033753">
    <property type="entry name" value="GCV_H/Fam206"/>
</dbReference>
<dbReference type="GO" id="GO:0019464">
    <property type="term" value="P:glycine decarboxylation via glycine cleavage system"/>
    <property type="evidence" value="ECO:0007669"/>
    <property type="project" value="UniProtKB-UniRule"/>
</dbReference>
<organism evidence="6 7">
    <name type="scientific">Arthrobacter mobilis</name>
    <dbReference type="NCBI Taxonomy" id="2724944"/>
    <lineage>
        <taxon>Bacteria</taxon>
        <taxon>Bacillati</taxon>
        <taxon>Actinomycetota</taxon>
        <taxon>Actinomycetes</taxon>
        <taxon>Micrococcales</taxon>
        <taxon>Micrococcaceae</taxon>
        <taxon>Arthrobacter</taxon>
    </lineage>
</organism>
<sequence length="126" mass="13082">MSKVLSGLRYSDEHEWVDGSSPVKVGISQVAADALGDVVYVDLPEAGTTITAGQSCGEVESTKSVSDLYAPVSGEVAEVNQAAIDDPSLLNSDPYGEGWLFTVNVSEEGPLLSAEEYASKNGGELG</sequence>
<gene>
    <name evidence="3 6" type="primary">gcvH</name>
    <name evidence="6" type="ORF">HGG74_06040</name>
</gene>
<dbReference type="PROSITE" id="PS50968">
    <property type="entry name" value="BIOTINYL_LIPOYL"/>
    <property type="match status" value="1"/>
</dbReference>
<dbReference type="GO" id="GO:0009249">
    <property type="term" value="P:protein lipoylation"/>
    <property type="evidence" value="ECO:0007669"/>
    <property type="project" value="TreeGrafter"/>
</dbReference>
<dbReference type="CDD" id="cd06848">
    <property type="entry name" value="GCS_H"/>
    <property type="match status" value="1"/>
</dbReference>